<dbReference type="PANTHER" id="PTHR13678:SF2">
    <property type="entry name" value="VACUOLAR PROTEIN SORTING-ASSOCIATED PROTEIN 37A"/>
    <property type="match status" value="1"/>
</dbReference>
<dbReference type="AlphaFoldDB" id="A0A061QXC7"/>
<organism evidence="9">
    <name type="scientific">Tetraselmis sp. GSL018</name>
    <dbReference type="NCBI Taxonomy" id="582737"/>
    <lineage>
        <taxon>Eukaryota</taxon>
        <taxon>Viridiplantae</taxon>
        <taxon>Chlorophyta</taxon>
        <taxon>core chlorophytes</taxon>
        <taxon>Chlorodendrophyceae</taxon>
        <taxon>Chlorodendrales</taxon>
        <taxon>Chlorodendraceae</taxon>
        <taxon>Tetraselmis</taxon>
    </lineage>
</organism>
<keyword evidence="5 6" id="KW-0653">Protein transport</keyword>
<sequence length="331" mass="36024">MSYPSFANPYAPTTAISGQNAQRQQHITELISQISAAVPKNYDRSVYEVSFTLGSGKAAALEVTLPPGFPQERPLLKLQPAVPDPWVEPSGHVLFDDLRRWQHPHTRLAAVVRAALSHLSSAPAASGGAHASPPPPPPPPNPAEGPPRPPAIPVPSEFPAIDAMGVEELTKILLDPKAYEELFREELRKAGAGTALEERAARNAQLAQENLDMESKFVEFKNHIAIVRSSEYGATKQAFDERVARLSEAAAALKPDKFLEALERRGAELEEQSEDLFARFMSEDLAVGDFVDQYLKIRTEVNERLHRHQAAQVGNLLWGPGCPAGSCGGEP</sequence>
<name>A0A061QXC7_9CHLO</name>
<dbReference type="GO" id="GO:0006623">
    <property type="term" value="P:protein targeting to vacuole"/>
    <property type="evidence" value="ECO:0007669"/>
    <property type="project" value="TreeGrafter"/>
</dbReference>
<dbReference type="PROSITE" id="PS51314">
    <property type="entry name" value="VPS37_C"/>
    <property type="match status" value="1"/>
</dbReference>
<dbReference type="PANTHER" id="PTHR13678">
    <property type="entry name" value="VACUOLAR PROTEIN SORTING-ASSOCIATED PROTEIN 37"/>
    <property type="match status" value="1"/>
</dbReference>
<dbReference type="Pfam" id="PF07200">
    <property type="entry name" value="Mod_r"/>
    <property type="match status" value="1"/>
</dbReference>
<dbReference type="InterPro" id="IPR009851">
    <property type="entry name" value="Mod_r"/>
</dbReference>
<evidence type="ECO:0000256" key="5">
    <source>
        <dbReference type="ARBA" id="ARBA00022927"/>
    </source>
</evidence>
<dbReference type="GO" id="GO:0000813">
    <property type="term" value="C:ESCRT I complex"/>
    <property type="evidence" value="ECO:0007669"/>
    <property type="project" value="TreeGrafter"/>
</dbReference>
<dbReference type="GO" id="GO:0006612">
    <property type="term" value="P:protein targeting to membrane"/>
    <property type="evidence" value="ECO:0007669"/>
    <property type="project" value="TreeGrafter"/>
</dbReference>
<feature type="domain" description="VPS37 C-terminal" evidence="8">
    <location>
        <begin position="236"/>
        <end position="324"/>
    </location>
</feature>
<evidence type="ECO:0000259" key="8">
    <source>
        <dbReference type="PROSITE" id="PS51314"/>
    </source>
</evidence>
<evidence type="ECO:0000256" key="3">
    <source>
        <dbReference type="ARBA" id="ARBA00022448"/>
    </source>
</evidence>
<accession>A0A061QXC7</accession>
<keyword evidence="4" id="KW-0967">Endosome</keyword>
<feature type="compositionally biased region" description="Pro residues" evidence="7">
    <location>
        <begin position="132"/>
        <end position="153"/>
    </location>
</feature>
<comment type="subcellular location">
    <subcellularLocation>
        <location evidence="1">Endosome</location>
    </subcellularLocation>
</comment>
<dbReference type="SUPFAM" id="SSF54495">
    <property type="entry name" value="UBC-like"/>
    <property type="match status" value="1"/>
</dbReference>
<dbReference type="InterPro" id="IPR016135">
    <property type="entry name" value="UBQ-conjugating_enzyme/RWD"/>
</dbReference>
<evidence type="ECO:0000256" key="7">
    <source>
        <dbReference type="SAM" id="MobiDB-lite"/>
    </source>
</evidence>
<reference evidence="9" key="1">
    <citation type="submission" date="2014-05" db="EMBL/GenBank/DDBJ databases">
        <title>The transcriptome of the halophilic microalga Tetraselmis sp. GSL018 isolated from the Great Salt Lake, Utah.</title>
        <authorList>
            <person name="Jinkerson R.E."/>
            <person name="D'Adamo S."/>
            <person name="Posewitz M.C."/>
        </authorList>
    </citation>
    <scope>NUCLEOTIDE SEQUENCE</scope>
    <source>
        <strain evidence="9">GSL018</strain>
    </source>
</reference>
<evidence type="ECO:0000256" key="4">
    <source>
        <dbReference type="ARBA" id="ARBA00022753"/>
    </source>
</evidence>
<dbReference type="EMBL" id="GBEZ01023825">
    <property type="protein sequence ID" value="JAC63095.1"/>
    <property type="molecule type" value="Transcribed_RNA"/>
</dbReference>
<dbReference type="CDD" id="cd11685">
    <property type="entry name" value="UEV_TSG101-like"/>
    <property type="match status" value="1"/>
</dbReference>
<protein>
    <recommendedName>
        <fullName evidence="8">VPS37 C-terminal domain-containing protein</fullName>
    </recommendedName>
</protein>
<proteinExistence type="inferred from homology"/>
<evidence type="ECO:0000313" key="9">
    <source>
        <dbReference type="EMBL" id="JAC63095.1"/>
    </source>
</evidence>
<feature type="region of interest" description="Disordered" evidence="7">
    <location>
        <begin position="122"/>
        <end position="157"/>
    </location>
</feature>
<feature type="compositionally biased region" description="Low complexity" evidence="7">
    <location>
        <begin position="122"/>
        <end position="131"/>
    </location>
</feature>
<dbReference type="GO" id="GO:0043162">
    <property type="term" value="P:ubiquitin-dependent protein catabolic process via the multivesicular body sorting pathway"/>
    <property type="evidence" value="ECO:0007669"/>
    <property type="project" value="TreeGrafter"/>
</dbReference>
<evidence type="ECO:0000256" key="6">
    <source>
        <dbReference type="PROSITE-ProRule" id="PRU00646"/>
    </source>
</evidence>
<comment type="similarity">
    <text evidence="2">Belongs to the VPS37 family.</text>
</comment>
<gene>
    <name evidence="9" type="ORF">TSPGSL018_21517</name>
</gene>
<evidence type="ECO:0000256" key="2">
    <source>
        <dbReference type="ARBA" id="ARBA00007617"/>
    </source>
</evidence>
<evidence type="ECO:0000256" key="1">
    <source>
        <dbReference type="ARBA" id="ARBA00004177"/>
    </source>
</evidence>
<keyword evidence="3 6" id="KW-0813">Transport</keyword>